<evidence type="ECO:0000256" key="9">
    <source>
        <dbReference type="ARBA" id="ARBA00025738"/>
    </source>
</evidence>
<keyword evidence="4" id="KW-0800">Toxin</keyword>
<evidence type="ECO:0000256" key="3">
    <source>
        <dbReference type="ARBA" id="ARBA00022442"/>
    </source>
</evidence>
<accession>B3LXB8</accession>
<dbReference type="EC" id="3.6.1.5" evidence="2"/>
<feature type="binding site" evidence="12">
    <location>
        <position position="186"/>
    </location>
    <ligand>
        <name>Ca(2+)</name>
        <dbReference type="ChEBI" id="CHEBI:29108"/>
    </ligand>
</feature>
<keyword evidence="7 12" id="KW-0106">Calcium</keyword>
<dbReference type="InterPro" id="IPR009283">
    <property type="entry name" value="Apyrase"/>
</dbReference>
<keyword evidence="13" id="KW-0472">Membrane</keyword>
<dbReference type="GO" id="GO:0016887">
    <property type="term" value="F:ATP hydrolysis activity"/>
    <property type="evidence" value="ECO:0007669"/>
    <property type="project" value="EnsemblMetazoa"/>
</dbReference>
<comment type="cofactor">
    <cofactor evidence="1 12">
        <name>Ca(2+)</name>
        <dbReference type="ChEBI" id="CHEBI:29108"/>
    </cofactor>
</comment>
<comment type="catalytic activity">
    <reaction evidence="10">
        <text>a ribonucleoside 5'-triphosphate + 2 H2O = a ribonucleoside 5'-phosphate + 2 phosphate + 2 H(+)</text>
        <dbReference type="Rhea" id="RHEA:36795"/>
        <dbReference type="ChEBI" id="CHEBI:15377"/>
        <dbReference type="ChEBI" id="CHEBI:15378"/>
        <dbReference type="ChEBI" id="CHEBI:43474"/>
        <dbReference type="ChEBI" id="CHEBI:58043"/>
        <dbReference type="ChEBI" id="CHEBI:61557"/>
        <dbReference type="EC" id="3.6.1.5"/>
    </reaction>
    <physiologicalReaction direction="left-to-right" evidence="10">
        <dbReference type="Rhea" id="RHEA:36796"/>
    </physiologicalReaction>
</comment>
<name>B3LXB8_DROAN</name>
<protein>
    <recommendedName>
        <fullName evidence="11">Apyrase</fullName>
        <ecNumber evidence="2">3.6.1.5</ecNumber>
    </recommendedName>
</protein>
<dbReference type="STRING" id="7217.B3LXB8"/>
<dbReference type="EMBL" id="CH902617">
    <property type="protein sequence ID" value="EDV42762.1"/>
    <property type="molecule type" value="Genomic_DNA"/>
</dbReference>
<evidence type="ECO:0000256" key="8">
    <source>
        <dbReference type="ARBA" id="ARBA00023240"/>
    </source>
</evidence>
<dbReference type="GO" id="GO:0043262">
    <property type="term" value="F:ADP phosphatase activity"/>
    <property type="evidence" value="ECO:0007669"/>
    <property type="project" value="EnsemblMetazoa"/>
</dbReference>
<evidence type="ECO:0000256" key="6">
    <source>
        <dbReference type="ARBA" id="ARBA00022801"/>
    </source>
</evidence>
<keyword evidence="15" id="KW-1185">Reference proteome</keyword>
<dbReference type="KEGG" id="dan:6499659"/>
<evidence type="ECO:0000256" key="12">
    <source>
        <dbReference type="PIRSR" id="PIRSR609283-1"/>
    </source>
</evidence>
<evidence type="ECO:0000256" key="10">
    <source>
        <dbReference type="ARBA" id="ARBA00047297"/>
    </source>
</evidence>
<dbReference type="GeneID" id="6499659"/>
<dbReference type="FunFam" id="2.120.10.100:FF:000001">
    <property type="entry name" value="Soluble calcium-activated nucleotidase 1"/>
    <property type="match status" value="1"/>
</dbReference>
<dbReference type="GO" id="GO:0004382">
    <property type="term" value="F:GDP phosphatase activity"/>
    <property type="evidence" value="ECO:0007669"/>
    <property type="project" value="TreeGrafter"/>
</dbReference>
<dbReference type="Pfam" id="PF06079">
    <property type="entry name" value="Apyrase"/>
    <property type="match status" value="1"/>
</dbReference>
<dbReference type="InParanoid" id="B3LXB8"/>
<evidence type="ECO:0000256" key="11">
    <source>
        <dbReference type="ARBA" id="ARBA00074431"/>
    </source>
</evidence>
<feature type="binding site" evidence="12">
    <location>
        <position position="302"/>
    </location>
    <ligand>
        <name>Ca(2+)</name>
        <dbReference type="ChEBI" id="CHEBI:29108"/>
    </ligand>
</feature>
<dbReference type="SUPFAM" id="SSF101887">
    <property type="entry name" value="Apyrase"/>
    <property type="match status" value="1"/>
</dbReference>
<dbReference type="InterPro" id="IPR036258">
    <property type="entry name" value="Apyrase_sf"/>
</dbReference>
<keyword evidence="6 14" id="KW-0378">Hydrolase</keyword>
<evidence type="ECO:0000256" key="2">
    <source>
        <dbReference type="ARBA" id="ARBA00012148"/>
    </source>
</evidence>
<feature type="binding site" evidence="12">
    <location>
        <position position="417"/>
    </location>
    <ligand>
        <name>Ca(2+)</name>
        <dbReference type="ChEBI" id="CHEBI:29108"/>
    </ligand>
</feature>
<evidence type="ECO:0000313" key="14">
    <source>
        <dbReference type="EMBL" id="EDV42762.1"/>
    </source>
</evidence>
<dbReference type="SMR" id="B3LXB8"/>
<dbReference type="PANTHER" id="PTHR13023">
    <property type="entry name" value="APYRASE"/>
    <property type="match status" value="1"/>
</dbReference>
<evidence type="ECO:0000256" key="1">
    <source>
        <dbReference type="ARBA" id="ARBA00001913"/>
    </source>
</evidence>
<evidence type="ECO:0000256" key="13">
    <source>
        <dbReference type="SAM" id="Phobius"/>
    </source>
</evidence>
<dbReference type="GO" id="GO:0005509">
    <property type="term" value="F:calcium ion binding"/>
    <property type="evidence" value="ECO:0007669"/>
    <property type="project" value="InterPro"/>
</dbReference>
<dbReference type="GO" id="GO:0004050">
    <property type="term" value="F:apyrase activity"/>
    <property type="evidence" value="ECO:0007669"/>
    <property type="project" value="UniProtKB-EC"/>
</dbReference>
<dbReference type="GO" id="GO:0090729">
    <property type="term" value="F:toxin activity"/>
    <property type="evidence" value="ECO:0007669"/>
    <property type="project" value="UniProtKB-KW"/>
</dbReference>
<feature type="binding site" evidence="12">
    <location>
        <position position="365"/>
    </location>
    <ligand>
        <name>Ca(2+)</name>
        <dbReference type="ChEBI" id="CHEBI:29108"/>
    </ligand>
</feature>
<dbReference type="OrthoDB" id="25028at2759"/>
<dbReference type="eggNOG" id="KOG4494">
    <property type="taxonomic scope" value="Eukaryota"/>
</dbReference>
<dbReference type="FunCoup" id="B3LXB8">
    <property type="interactions" value="719"/>
</dbReference>
<keyword evidence="5 12" id="KW-0479">Metal-binding</keyword>
<dbReference type="AlphaFoldDB" id="B3LXB8"/>
<dbReference type="OMA" id="RDEHMGC"/>
<dbReference type="Gene3D" id="2.120.10.100">
    <property type="entry name" value="Apyrase"/>
    <property type="match status" value="1"/>
</dbReference>
<dbReference type="GO" id="GO:0030166">
    <property type="term" value="P:proteoglycan biosynthetic process"/>
    <property type="evidence" value="ECO:0007669"/>
    <property type="project" value="TreeGrafter"/>
</dbReference>
<feature type="binding site" evidence="12">
    <location>
        <position position="185"/>
    </location>
    <ligand>
        <name>Ca(2+)</name>
        <dbReference type="ChEBI" id="CHEBI:29108"/>
    </ligand>
</feature>
<evidence type="ECO:0000256" key="5">
    <source>
        <dbReference type="ARBA" id="ARBA00022723"/>
    </source>
</evidence>
<dbReference type="PANTHER" id="PTHR13023:SF3">
    <property type="entry name" value="SOLUBLE CALCIUM-ACTIVATED NUCLEOTIDASE 1"/>
    <property type="match status" value="1"/>
</dbReference>
<reference evidence="14 15" key="1">
    <citation type="journal article" date="2007" name="Nature">
        <title>Evolution of genes and genomes on the Drosophila phylogeny.</title>
        <authorList>
            <consortium name="Drosophila 12 Genomes Consortium"/>
            <person name="Clark A.G."/>
            <person name="Eisen M.B."/>
            <person name="Smith D.R."/>
            <person name="Bergman C.M."/>
            <person name="Oliver B."/>
            <person name="Markow T.A."/>
            <person name="Kaufman T.C."/>
            <person name="Kellis M."/>
            <person name="Gelbart W."/>
            <person name="Iyer V.N."/>
            <person name="Pollard D.A."/>
            <person name="Sackton T.B."/>
            <person name="Larracuente A.M."/>
            <person name="Singh N.D."/>
            <person name="Abad J.P."/>
            <person name="Abt D.N."/>
            <person name="Adryan B."/>
            <person name="Aguade M."/>
            <person name="Akashi H."/>
            <person name="Anderson W.W."/>
            <person name="Aquadro C.F."/>
            <person name="Ardell D.H."/>
            <person name="Arguello R."/>
            <person name="Artieri C.G."/>
            <person name="Barbash D.A."/>
            <person name="Barker D."/>
            <person name="Barsanti P."/>
            <person name="Batterham P."/>
            <person name="Batzoglou S."/>
            <person name="Begun D."/>
            <person name="Bhutkar A."/>
            <person name="Blanco E."/>
            <person name="Bosak S.A."/>
            <person name="Bradley R.K."/>
            <person name="Brand A.D."/>
            <person name="Brent M.R."/>
            <person name="Brooks A.N."/>
            <person name="Brown R.H."/>
            <person name="Butlin R.K."/>
            <person name="Caggese C."/>
            <person name="Calvi B.R."/>
            <person name="Bernardo de Carvalho A."/>
            <person name="Caspi A."/>
            <person name="Castrezana S."/>
            <person name="Celniker S.E."/>
            <person name="Chang J.L."/>
            <person name="Chapple C."/>
            <person name="Chatterji S."/>
            <person name="Chinwalla A."/>
            <person name="Civetta A."/>
            <person name="Clifton S.W."/>
            <person name="Comeron J.M."/>
            <person name="Costello J.C."/>
            <person name="Coyne J.A."/>
            <person name="Daub J."/>
            <person name="David R.G."/>
            <person name="Delcher A.L."/>
            <person name="Delehaunty K."/>
            <person name="Do C.B."/>
            <person name="Ebling H."/>
            <person name="Edwards K."/>
            <person name="Eickbush T."/>
            <person name="Evans J.D."/>
            <person name="Filipski A."/>
            <person name="Findeiss S."/>
            <person name="Freyhult E."/>
            <person name="Fulton L."/>
            <person name="Fulton R."/>
            <person name="Garcia A.C."/>
            <person name="Gardiner A."/>
            <person name="Garfield D.A."/>
            <person name="Garvin B.E."/>
            <person name="Gibson G."/>
            <person name="Gilbert D."/>
            <person name="Gnerre S."/>
            <person name="Godfrey J."/>
            <person name="Good R."/>
            <person name="Gotea V."/>
            <person name="Gravely B."/>
            <person name="Greenberg A.J."/>
            <person name="Griffiths-Jones S."/>
            <person name="Gross S."/>
            <person name="Guigo R."/>
            <person name="Gustafson E.A."/>
            <person name="Haerty W."/>
            <person name="Hahn M.W."/>
            <person name="Halligan D.L."/>
            <person name="Halpern A.L."/>
            <person name="Halter G.M."/>
            <person name="Han M.V."/>
            <person name="Heger A."/>
            <person name="Hillier L."/>
            <person name="Hinrichs A.S."/>
            <person name="Holmes I."/>
            <person name="Hoskins R.A."/>
            <person name="Hubisz M.J."/>
            <person name="Hultmark D."/>
            <person name="Huntley M.A."/>
            <person name="Jaffe D.B."/>
            <person name="Jagadeeshan S."/>
            <person name="Jeck W.R."/>
            <person name="Johnson J."/>
            <person name="Jones C.D."/>
            <person name="Jordan W.C."/>
            <person name="Karpen G.H."/>
            <person name="Kataoka E."/>
            <person name="Keightley P.D."/>
            <person name="Kheradpour P."/>
            <person name="Kirkness E.F."/>
            <person name="Koerich L.B."/>
            <person name="Kristiansen K."/>
            <person name="Kudrna D."/>
            <person name="Kulathinal R.J."/>
            <person name="Kumar S."/>
            <person name="Kwok R."/>
            <person name="Lander E."/>
            <person name="Langley C.H."/>
            <person name="Lapoint R."/>
            <person name="Lazzaro B.P."/>
            <person name="Lee S.J."/>
            <person name="Levesque L."/>
            <person name="Li R."/>
            <person name="Lin C.F."/>
            <person name="Lin M.F."/>
            <person name="Lindblad-Toh K."/>
            <person name="Llopart A."/>
            <person name="Long M."/>
            <person name="Low L."/>
            <person name="Lozovsky E."/>
            <person name="Lu J."/>
            <person name="Luo M."/>
            <person name="Machado C.A."/>
            <person name="Makalowski W."/>
            <person name="Marzo M."/>
            <person name="Matsuda M."/>
            <person name="Matzkin L."/>
            <person name="McAllister B."/>
            <person name="McBride C.S."/>
            <person name="McKernan B."/>
            <person name="McKernan K."/>
            <person name="Mendez-Lago M."/>
            <person name="Minx P."/>
            <person name="Mollenhauer M.U."/>
            <person name="Montooth K."/>
            <person name="Mount S.M."/>
            <person name="Mu X."/>
            <person name="Myers E."/>
            <person name="Negre B."/>
            <person name="Newfeld S."/>
            <person name="Nielsen R."/>
            <person name="Noor M.A."/>
            <person name="O'Grady P."/>
            <person name="Pachter L."/>
            <person name="Papaceit M."/>
            <person name="Parisi M.J."/>
            <person name="Parisi M."/>
            <person name="Parts L."/>
            <person name="Pedersen J.S."/>
            <person name="Pesole G."/>
            <person name="Phillippy A.M."/>
            <person name="Ponting C.P."/>
            <person name="Pop M."/>
            <person name="Porcelli D."/>
            <person name="Powell J.R."/>
            <person name="Prohaska S."/>
            <person name="Pruitt K."/>
            <person name="Puig M."/>
            <person name="Quesneville H."/>
            <person name="Ram K.R."/>
            <person name="Rand D."/>
            <person name="Rasmussen M.D."/>
            <person name="Reed L.K."/>
            <person name="Reenan R."/>
            <person name="Reily A."/>
            <person name="Remington K.A."/>
            <person name="Rieger T.T."/>
            <person name="Ritchie M.G."/>
            <person name="Robin C."/>
            <person name="Rogers Y.H."/>
            <person name="Rohde C."/>
            <person name="Rozas J."/>
            <person name="Rubenfield M.J."/>
            <person name="Ruiz A."/>
            <person name="Russo S."/>
            <person name="Salzberg S.L."/>
            <person name="Sanchez-Gracia A."/>
            <person name="Saranga D.J."/>
            <person name="Sato H."/>
            <person name="Schaeffer S.W."/>
            <person name="Schatz M.C."/>
            <person name="Schlenke T."/>
            <person name="Schwartz R."/>
            <person name="Segarra C."/>
            <person name="Singh R.S."/>
            <person name="Sirot L."/>
            <person name="Sirota M."/>
            <person name="Sisneros N.B."/>
            <person name="Smith C.D."/>
            <person name="Smith T.F."/>
            <person name="Spieth J."/>
            <person name="Stage D.E."/>
            <person name="Stark A."/>
            <person name="Stephan W."/>
            <person name="Strausberg R.L."/>
            <person name="Strempel S."/>
            <person name="Sturgill D."/>
            <person name="Sutton G."/>
            <person name="Sutton G.G."/>
            <person name="Tao W."/>
            <person name="Teichmann S."/>
            <person name="Tobari Y.N."/>
            <person name="Tomimura Y."/>
            <person name="Tsolas J.M."/>
            <person name="Valente V.L."/>
            <person name="Venter E."/>
            <person name="Venter J.C."/>
            <person name="Vicario S."/>
            <person name="Vieira F.G."/>
            <person name="Vilella A.J."/>
            <person name="Villasante A."/>
            <person name="Walenz B."/>
            <person name="Wang J."/>
            <person name="Wasserman M."/>
            <person name="Watts T."/>
            <person name="Wilson D."/>
            <person name="Wilson R.K."/>
            <person name="Wing R.A."/>
            <person name="Wolfner M.F."/>
            <person name="Wong A."/>
            <person name="Wong G.K."/>
            <person name="Wu C.I."/>
            <person name="Wu G."/>
            <person name="Yamamoto D."/>
            <person name="Yang H.P."/>
            <person name="Yang S.P."/>
            <person name="Yorke J.A."/>
            <person name="Yoshida K."/>
            <person name="Zdobnov E."/>
            <person name="Zhang P."/>
            <person name="Zhang Y."/>
            <person name="Zimin A.V."/>
            <person name="Baldwin J."/>
            <person name="Abdouelleil A."/>
            <person name="Abdulkadir J."/>
            <person name="Abebe A."/>
            <person name="Abera B."/>
            <person name="Abreu J."/>
            <person name="Acer S.C."/>
            <person name="Aftuck L."/>
            <person name="Alexander A."/>
            <person name="An P."/>
            <person name="Anderson E."/>
            <person name="Anderson S."/>
            <person name="Arachi H."/>
            <person name="Azer M."/>
            <person name="Bachantsang P."/>
            <person name="Barry A."/>
            <person name="Bayul T."/>
            <person name="Berlin A."/>
            <person name="Bessette D."/>
            <person name="Bloom T."/>
            <person name="Blye J."/>
            <person name="Boguslavskiy L."/>
            <person name="Bonnet C."/>
            <person name="Boukhgalter B."/>
            <person name="Bourzgui I."/>
            <person name="Brown A."/>
            <person name="Cahill P."/>
            <person name="Channer S."/>
            <person name="Cheshatsang Y."/>
            <person name="Chuda L."/>
            <person name="Citroen M."/>
            <person name="Collymore A."/>
            <person name="Cooke P."/>
            <person name="Costello M."/>
            <person name="D'Aco K."/>
            <person name="Daza R."/>
            <person name="De Haan G."/>
            <person name="DeGray S."/>
            <person name="DeMaso C."/>
            <person name="Dhargay N."/>
            <person name="Dooley K."/>
            <person name="Dooley E."/>
            <person name="Doricent M."/>
            <person name="Dorje P."/>
            <person name="Dorjee K."/>
            <person name="Dupes A."/>
            <person name="Elong R."/>
            <person name="Falk J."/>
            <person name="Farina A."/>
            <person name="Faro S."/>
            <person name="Ferguson D."/>
            <person name="Fisher S."/>
            <person name="Foley C.D."/>
            <person name="Franke A."/>
            <person name="Friedrich D."/>
            <person name="Gadbois L."/>
            <person name="Gearin G."/>
            <person name="Gearin C.R."/>
            <person name="Giannoukos G."/>
            <person name="Goode T."/>
            <person name="Graham J."/>
            <person name="Grandbois E."/>
            <person name="Grewal S."/>
            <person name="Gyaltsen K."/>
            <person name="Hafez N."/>
            <person name="Hagos B."/>
            <person name="Hall J."/>
            <person name="Henson C."/>
            <person name="Hollinger A."/>
            <person name="Honan T."/>
            <person name="Huard M.D."/>
            <person name="Hughes L."/>
            <person name="Hurhula B."/>
            <person name="Husby M.E."/>
            <person name="Kamat A."/>
            <person name="Kanga B."/>
            <person name="Kashin S."/>
            <person name="Khazanovich D."/>
            <person name="Kisner P."/>
            <person name="Lance K."/>
            <person name="Lara M."/>
            <person name="Lee W."/>
            <person name="Lennon N."/>
            <person name="Letendre F."/>
            <person name="LeVine R."/>
            <person name="Lipovsky A."/>
            <person name="Liu X."/>
            <person name="Liu J."/>
            <person name="Liu S."/>
            <person name="Lokyitsang T."/>
            <person name="Lokyitsang Y."/>
            <person name="Lubonja R."/>
            <person name="Lui A."/>
            <person name="MacDonald P."/>
            <person name="Magnisalis V."/>
            <person name="Maru K."/>
            <person name="Matthews C."/>
            <person name="McCusker W."/>
            <person name="McDonough S."/>
            <person name="Mehta T."/>
            <person name="Meldrim J."/>
            <person name="Meneus L."/>
            <person name="Mihai O."/>
            <person name="Mihalev A."/>
            <person name="Mihova T."/>
            <person name="Mittelman R."/>
            <person name="Mlenga V."/>
            <person name="Montmayeur A."/>
            <person name="Mulrain L."/>
            <person name="Navidi A."/>
            <person name="Naylor J."/>
            <person name="Negash T."/>
            <person name="Nguyen T."/>
            <person name="Nguyen N."/>
            <person name="Nicol R."/>
            <person name="Norbu C."/>
            <person name="Norbu N."/>
            <person name="Novod N."/>
            <person name="O'Neill B."/>
            <person name="Osman S."/>
            <person name="Markiewicz E."/>
            <person name="Oyono O.L."/>
            <person name="Patti C."/>
            <person name="Phunkhang P."/>
            <person name="Pierre F."/>
            <person name="Priest M."/>
            <person name="Raghuraman S."/>
            <person name="Rege F."/>
            <person name="Reyes R."/>
            <person name="Rise C."/>
            <person name="Rogov P."/>
            <person name="Ross K."/>
            <person name="Ryan E."/>
            <person name="Settipalli S."/>
            <person name="Shea T."/>
            <person name="Sherpa N."/>
            <person name="Shi L."/>
            <person name="Shih D."/>
            <person name="Sparrow T."/>
            <person name="Spaulding J."/>
            <person name="Stalker J."/>
            <person name="Stange-Thomann N."/>
            <person name="Stavropoulos S."/>
            <person name="Stone C."/>
            <person name="Strader C."/>
            <person name="Tesfaye S."/>
            <person name="Thomson T."/>
            <person name="Thoulutsang Y."/>
            <person name="Thoulutsang D."/>
            <person name="Topham K."/>
            <person name="Topping I."/>
            <person name="Tsamla T."/>
            <person name="Vassiliev H."/>
            <person name="Vo A."/>
            <person name="Wangchuk T."/>
            <person name="Wangdi T."/>
            <person name="Weiand M."/>
            <person name="Wilkinson J."/>
            <person name="Wilson A."/>
            <person name="Yadav S."/>
            <person name="Young G."/>
            <person name="Yu Q."/>
            <person name="Zembek L."/>
            <person name="Zhong D."/>
            <person name="Zimmer A."/>
            <person name="Zwirko Z."/>
            <person name="Jaffe D.B."/>
            <person name="Alvarez P."/>
            <person name="Brockman W."/>
            <person name="Butler J."/>
            <person name="Chin C."/>
            <person name="Gnerre S."/>
            <person name="Grabherr M."/>
            <person name="Kleber M."/>
            <person name="Mauceli E."/>
            <person name="MacCallum I."/>
        </authorList>
    </citation>
    <scope>NUCLEOTIDE SEQUENCE [LARGE SCALE GENOMIC DNA]</scope>
    <source>
        <strain evidence="15">Tucson 14024-0371.13</strain>
    </source>
</reference>
<dbReference type="HOGENOM" id="CLU_047493_0_0_1"/>
<organism evidence="14 15">
    <name type="scientific">Drosophila ananassae</name>
    <name type="common">Fruit fly</name>
    <dbReference type="NCBI Taxonomy" id="7217"/>
    <lineage>
        <taxon>Eukaryota</taxon>
        <taxon>Metazoa</taxon>
        <taxon>Ecdysozoa</taxon>
        <taxon>Arthropoda</taxon>
        <taxon>Hexapoda</taxon>
        <taxon>Insecta</taxon>
        <taxon>Pterygota</taxon>
        <taxon>Neoptera</taxon>
        <taxon>Endopterygota</taxon>
        <taxon>Diptera</taxon>
        <taxon>Brachycera</taxon>
        <taxon>Muscomorpha</taxon>
        <taxon>Ephydroidea</taxon>
        <taxon>Drosophilidae</taxon>
        <taxon>Drosophila</taxon>
        <taxon>Sophophora</taxon>
    </lineage>
</organism>
<feature type="binding site" evidence="12">
    <location>
        <position position="232"/>
    </location>
    <ligand>
        <name>Ca(2+)</name>
        <dbReference type="ChEBI" id="CHEBI:29108"/>
    </ligand>
</feature>
<gene>
    <name evidence="14" type="primary">Dana\GF16866</name>
    <name evidence="14" type="synonym">dana_GLEANR_18132</name>
    <name evidence="14" type="ORF">GF16866</name>
</gene>
<comment type="similarity">
    <text evidence="9">Belongs to the apyrase family.</text>
</comment>
<proteinExistence type="inferred from homology"/>
<dbReference type="GO" id="GO:0045134">
    <property type="term" value="F:UDP phosphatase activity"/>
    <property type="evidence" value="ECO:0007669"/>
    <property type="project" value="TreeGrafter"/>
</dbReference>
<keyword evidence="13" id="KW-1133">Transmembrane helix</keyword>
<dbReference type="Proteomes" id="UP000007801">
    <property type="component" value="Unassembled WGS sequence"/>
</dbReference>
<dbReference type="PhylomeDB" id="B3LXB8"/>
<evidence type="ECO:0000256" key="4">
    <source>
        <dbReference type="ARBA" id="ARBA00022656"/>
    </source>
</evidence>
<feature type="transmembrane region" description="Helical" evidence="13">
    <location>
        <begin position="44"/>
        <end position="65"/>
    </location>
</feature>
<keyword evidence="8" id="KW-1199">Hemostasis impairing toxin</keyword>
<evidence type="ECO:0000256" key="7">
    <source>
        <dbReference type="ARBA" id="ARBA00022837"/>
    </source>
</evidence>
<keyword evidence="13" id="KW-0812">Transmembrane</keyword>
<sequence>MQSSAFAYREPAEHSPASRAMYMRDWRSALRTPTYRIGNRTVRFNYHFALLVSCVLGLALLFFFARQGSHSSSEGYWLRRNLATASSIRLEYEPVTHVYNSTYPLTPPMVLRGGVINYRIAIIADLDTNSKVNKGDGSTTWRSYLKKGYLTYTVARSEIQISWDDGAPTALESAFALKGRGMELSELVTFNGKLLSFDDRTGLIYEIANDKPIPWVILLDGDGHSAKGFKSEWATVKQQTLYVGSMGKEWTTSAGDFENHNPMYVKAITPGGEVRSLNWVNNYKQLRLHSQQISWPGYMIHESGAWSDIRQRWFFLPRRCSKEKYNETKDEHMGCNVLISADDSFTNIETVKLDPENTVPTHGFSSFKFLPGTDDTIIVALKSEELNGKTATFITAFETTGKTLLPELRIETEYKYEGFEFI</sequence>
<keyword evidence="3" id="KW-1201">Platelet aggregation inhibiting toxin</keyword>
<evidence type="ECO:0000313" key="15">
    <source>
        <dbReference type="Proteomes" id="UP000007801"/>
    </source>
</evidence>